<dbReference type="Gene3D" id="3.40.50.1820">
    <property type="entry name" value="alpha/beta hydrolase"/>
    <property type="match status" value="1"/>
</dbReference>
<keyword evidence="6 11" id="KW-0378">Hydrolase</keyword>
<evidence type="ECO:0000256" key="7">
    <source>
        <dbReference type="ARBA" id="ARBA00023027"/>
    </source>
</evidence>
<evidence type="ECO:0000259" key="12">
    <source>
        <dbReference type="Pfam" id="PF00135"/>
    </source>
</evidence>
<dbReference type="Proteomes" id="UP000653454">
    <property type="component" value="Unassembled WGS sequence"/>
</dbReference>
<keyword evidence="4" id="KW-0808">Transferase</keyword>
<dbReference type="Pfam" id="PF00644">
    <property type="entry name" value="PARP"/>
    <property type="match status" value="1"/>
</dbReference>
<feature type="domain" description="PARP16 N-terminal" evidence="14">
    <location>
        <begin position="44"/>
        <end position="112"/>
    </location>
</feature>
<evidence type="ECO:0000256" key="9">
    <source>
        <dbReference type="ARBA" id="ARBA00023180"/>
    </source>
</evidence>
<keyword evidence="3" id="KW-0328">Glycosyltransferase</keyword>
<keyword evidence="7" id="KW-0520">NAD</keyword>
<dbReference type="InterPro" id="IPR041400">
    <property type="entry name" value="PARP16_N"/>
</dbReference>
<evidence type="ECO:0000256" key="3">
    <source>
        <dbReference type="ARBA" id="ARBA00022676"/>
    </source>
</evidence>
<sequence>MDGEPDYMSDTGTNCNLHTTSETYPENLNKLETLEKKAVHLRLVLEKDFKAADMKWSLFVAAAFSFRYESCLKPFPPGYWKNGIKDMDELLSTITDVPALDLLLRQLDNLDDLKSYAEIIDLLFYVLVRLKEPIIKTVPIESHGNVLLHVNSTVPAAKPQYVFQVVSSNKSTAEVKWRELAKNHNVFYAFHGNRLENFYSMLHCGIQQKPMCSTGGGMFLSPELSASLPHSAGGFGWGASCLGGHLACVALCEILDVPEGINYQRPVTNQGDGGYDDSRSVDRKSNADEAMYKQLPNYYVTNAELVRVRYLLIYAKPLASSRLPTGHNKKDGGIRKWFARHKLFSILFGYGLIESWSRAGVTSLPCEELAAEGVVVVTVAFRLHLLGFFTLRSKLARGNLALLDQYLALVWIRENIAAFGGDPAAITLMGHSAGADSVLQHLASPRSQDEEYDVLARRGSISIIDYATNKIIPELLRILSFPPTDAYETITEAVKWEFWGDTHLGVEKMDGFRYAEGLARARSSVEWGVGTALLAARLARRYSRLYVYRYSQPAGVDMRGRQLNFTGT</sequence>
<dbReference type="SUPFAM" id="SSF53474">
    <property type="entry name" value="alpha/beta-Hydrolases"/>
    <property type="match status" value="1"/>
</dbReference>
<keyword evidence="9" id="KW-0325">Glycoprotein</keyword>
<evidence type="ECO:0000256" key="8">
    <source>
        <dbReference type="ARBA" id="ARBA00023157"/>
    </source>
</evidence>
<dbReference type="GO" id="GO:0003950">
    <property type="term" value="F:NAD+ poly-ADP-ribosyltransferase activity"/>
    <property type="evidence" value="ECO:0007669"/>
    <property type="project" value="InterPro"/>
</dbReference>
<protein>
    <recommendedName>
        <fullName evidence="11">Carboxylic ester hydrolase</fullName>
        <ecNumber evidence="11">3.1.1.-</ecNumber>
    </recommendedName>
</protein>
<evidence type="ECO:0000256" key="4">
    <source>
        <dbReference type="ARBA" id="ARBA00022679"/>
    </source>
</evidence>
<evidence type="ECO:0000313" key="15">
    <source>
        <dbReference type="EMBL" id="CAG9117659.1"/>
    </source>
</evidence>
<organism evidence="15 16">
    <name type="scientific">Plutella xylostella</name>
    <name type="common">Diamondback moth</name>
    <name type="synonym">Plutella maculipennis</name>
    <dbReference type="NCBI Taxonomy" id="51655"/>
    <lineage>
        <taxon>Eukaryota</taxon>
        <taxon>Metazoa</taxon>
        <taxon>Ecdysozoa</taxon>
        <taxon>Arthropoda</taxon>
        <taxon>Hexapoda</taxon>
        <taxon>Insecta</taxon>
        <taxon>Pterygota</taxon>
        <taxon>Neoptera</taxon>
        <taxon>Endopterygota</taxon>
        <taxon>Lepidoptera</taxon>
        <taxon>Glossata</taxon>
        <taxon>Ditrysia</taxon>
        <taxon>Yponomeutoidea</taxon>
        <taxon>Plutellidae</taxon>
        <taxon>Plutella</taxon>
    </lineage>
</organism>
<evidence type="ECO:0000259" key="13">
    <source>
        <dbReference type="Pfam" id="PF00644"/>
    </source>
</evidence>
<gene>
    <name evidence="15" type="ORF">PLXY2_LOCUS6304</name>
</gene>
<feature type="domain" description="PARP catalytic" evidence="13">
    <location>
        <begin position="152"/>
        <end position="314"/>
    </location>
</feature>
<feature type="domain" description="Carboxylesterase type B" evidence="12">
    <location>
        <begin position="366"/>
        <end position="449"/>
    </location>
</feature>
<evidence type="ECO:0000256" key="10">
    <source>
        <dbReference type="ARBA" id="ARBA00024347"/>
    </source>
</evidence>
<keyword evidence="16" id="KW-1185">Reference proteome</keyword>
<accession>A0A8S4EPX9</accession>
<dbReference type="Pfam" id="PF18084">
    <property type="entry name" value="ARTD15_N"/>
    <property type="match status" value="1"/>
</dbReference>
<dbReference type="PROSITE" id="PS00122">
    <property type="entry name" value="CARBOXYLESTERASE_B_1"/>
    <property type="match status" value="1"/>
</dbReference>
<dbReference type="Gene3D" id="3.90.228.10">
    <property type="match status" value="1"/>
</dbReference>
<dbReference type="GO" id="GO:0052689">
    <property type="term" value="F:carboxylic ester hydrolase activity"/>
    <property type="evidence" value="ECO:0007669"/>
    <property type="project" value="UniProtKB-KW"/>
</dbReference>
<evidence type="ECO:0000256" key="11">
    <source>
        <dbReference type="RuleBase" id="RU361235"/>
    </source>
</evidence>
<dbReference type="InterPro" id="IPR051838">
    <property type="entry name" value="ARTD_PARP"/>
</dbReference>
<evidence type="ECO:0000256" key="5">
    <source>
        <dbReference type="ARBA" id="ARBA00022695"/>
    </source>
</evidence>
<dbReference type="InterPro" id="IPR029058">
    <property type="entry name" value="AB_hydrolase_fold"/>
</dbReference>
<keyword evidence="5" id="KW-0548">Nucleotidyltransferase</keyword>
<dbReference type="EMBL" id="CAJHNJ030000020">
    <property type="protein sequence ID" value="CAG9117659.1"/>
    <property type="molecule type" value="Genomic_DNA"/>
</dbReference>
<keyword evidence="8" id="KW-1015">Disulfide bond</keyword>
<dbReference type="InterPro" id="IPR002018">
    <property type="entry name" value="CarbesteraseB"/>
</dbReference>
<dbReference type="GO" id="GO:0016779">
    <property type="term" value="F:nucleotidyltransferase activity"/>
    <property type="evidence" value="ECO:0007669"/>
    <property type="project" value="UniProtKB-KW"/>
</dbReference>
<comment type="similarity">
    <text evidence="10">Belongs to the ARTD/PARP family.</text>
</comment>
<keyword evidence="2" id="KW-0719">Serine esterase</keyword>
<evidence type="ECO:0000256" key="2">
    <source>
        <dbReference type="ARBA" id="ARBA00022487"/>
    </source>
</evidence>
<dbReference type="InterPro" id="IPR019826">
    <property type="entry name" value="Carboxylesterase_B_AS"/>
</dbReference>
<comment type="caution">
    <text evidence="15">The sequence shown here is derived from an EMBL/GenBank/DDBJ whole genome shotgun (WGS) entry which is preliminary data.</text>
</comment>
<dbReference type="AlphaFoldDB" id="A0A8S4EPX9"/>
<evidence type="ECO:0000256" key="1">
    <source>
        <dbReference type="ARBA" id="ARBA00005964"/>
    </source>
</evidence>
<proteinExistence type="inferred from homology"/>
<evidence type="ECO:0000256" key="6">
    <source>
        <dbReference type="ARBA" id="ARBA00022801"/>
    </source>
</evidence>
<dbReference type="PANTHER" id="PTHR21328">
    <property type="entry name" value="POLY ADP-RIBOSE POLYMERASE FAMILY, MEMBER PARP"/>
    <property type="match status" value="1"/>
</dbReference>
<reference evidence="15" key="1">
    <citation type="submission" date="2020-11" db="EMBL/GenBank/DDBJ databases">
        <authorList>
            <person name="Whiteford S."/>
        </authorList>
    </citation>
    <scope>NUCLEOTIDE SEQUENCE</scope>
</reference>
<dbReference type="SUPFAM" id="SSF56399">
    <property type="entry name" value="ADP-ribosylation"/>
    <property type="match status" value="1"/>
</dbReference>
<evidence type="ECO:0000313" key="16">
    <source>
        <dbReference type="Proteomes" id="UP000653454"/>
    </source>
</evidence>
<evidence type="ECO:0000259" key="14">
    <source>
        <dbReference type="Pfam" id="PF18084"/>
    </source>
</evidence>
<dbReference type="InterPro" id="IPR012317">
    <property type="entry name" value="Poly(ADP-ribose)pol_cat_dom"/>
</dbReference>
<dbReference type="Pfam" id="PF00135">
    <property type="entry name" value="COesterase"/>
    <property type="match status" value="1"/>
</dbReference>
<dbReference type="EC" id="3.1.1.-" evidence="11"/>
<name>A0A8S4EPX9_PLUXY</name>
<comment type="similarity">
    <text evidence="1 11">Belongs to the type-B carboxylesterase/lipase family.</text>
</comment>